<dbReference type="EMBL" id="BQFW01000010">
    <property type="protein sequence ID" value="GJJ74954.1"/>
    <property type="molecule type" value="Genomic_DNA"/>
</dbReference>
<gene>
    <name evidence="2" type="ORF">EMPS_07312</name>
</gene>
<dbReference type="SUPFAM" id="SSF52047">
    <property type="entry name" value="RNI-like"/>
    <property type="match status" value="1"/>
</dbReference>
<sequence length="623" mass="71049">MASIQEENTATVNALESSLTALSAASIQKETRTTVHALEYPEILDLVARELPIFRWVDTDNGLEGFLVFEPEIMLSCICVSRVWHQVFMPHLWHYYFNHDMDPVSNPTMDREVFVKNFSLVRRYMHARAPEDQGLIFTSKDEEDKEKEEYTEVVGEETTAALQRVRVPMPRNLLGLFIYMKPTETMARLLVANAPHLRELHLQGGVGIPMHDLPEEPLLAMKSMPYLQELCLTEWNVPTQDLAQILAGCQETLQSLRVLSVSGFEISPKPAAMSSLSALLPGGYHSQFPLQDDPWAGVCLSQVKELGLRLDWTESRAAVFLPRLCPNLESIRLEVDREPDMEGLIQTLRLFCPKLKALQYKEGYSMMHDFGYFPEPEVYRSLIEDCARPLEDEEADLEQGDQQQDHPLDTGMMLAPRKGPIDLSREGARRRISTLCTLIITLENGFDDASFTDSILVHAATLEHLTVHLRHRGSASQCMQQIQRIMQSCPRLKTAKFVDLPQLWTWEGARTLLLNPPRMPQSESMDPHSAAMVAVTTVTPDWVCKRLQTFVLEEDSVDEGELIGFSDAERAPWQQFEELIEPWKLNEDYKPLDAEARHKLFLFIMSQSESLRMVTLGRITLVR</sequence>
<dbReference type="OrthoDB" id="2441267at2759"/>
<accession>A0A9P3HE18</accession>
<reference evidence="2" key="2">
    <citation type="journal article" date="2022" name="Microbiol. Resour. Announc.">
        <title>Whole-Genome Sequence of Entomortierella parvispora E1425, a Mucoromycotan Fungus Associated with Burkholderiaceae-Related Endosymbiotic Bacteria.</title>
        <authorList>
            <person name="Herlambang A."/>
            <person name="Guo Y."/>
            <person name="Takashima Y."/>
            <person name="Narisawa K."/>
            <person name="Ohta H."/>
            <person name="Nishizawa T."/>
        </authorList>
    </citation>
    <scope>NUCLEOTIDE SEQUENCE</scope>
    <source>
        <strain evidence="2">E1425</strain>
    </source>
</reference>
<protein>
    <submittedName>
        <fullName evidence="2">Uncharacterized protein</fullName>
    </submittedName>
</protein>
<evidence type="ECO:0000256" key="1">
    <source>
        <dbReference type="SAM" id="MobiDB-lite"/>
    </source>
</evidence>
<reference evidence="2" key="1">
    <citation type="submission" date="2021-11" db="EMBL/GenBank/DDBJ databases">
        <authorList>
            <person name="Herlambang A."/>
            <person name="Guo Y."/>
            <person name="Takashima Y."/>
            <person name="Nishizawa T."/>
        </authorList>
    </citation>
    <scope>NUCLEOTIDE SEQUENCE</scope>
    <source>
        <strain evidence="2">E1425</strain>
    </source>
</reference>
<dbReference type="Gene3D" id="3.80.10.10">
    <property type="entry name" value="Ribonuclease Inhibitor"/>
    <property type="match status" value="1"/>
</dbReference>
<evidence type="ECO:0000313" key="2">
    <source>
        <dbReference type="EMBL" id="GJJ74954.1"/>
    </source>
</evidence>
<evidence type="ECO:0000313" key="3">
    <source>
        <dbReference type="Proteomes" id="UP000827284"/>
    </source>
</evidence>
<proteinExistence type="predicted"/>
<feature type="region of interest" description="Disordered" evidence="1">
    <location>
        <begin position="393"/>
        <end position="412"/>
    </location>
</feature>
<name>A0A9P3HE18_9FUNG</name>
<dbReference type="Proteomes" id="UP000827284">
    <property type="component" value="Unassembled WGS sequence"/>
</dbReference>
<keyword evidence="3" id="KW-1185">Reference proteome</keyword>
<dbReference type="AlphaFoldDB" id="A0A9P3HE18"/>
<organism evidence="2 3">
    <name type="scientific">Entomortierella parvispora</name>
    <dbReference type="NCBI Taxonomy" id="205924"/>
    <lineage>
        <taxon>Eukaryota</taxon>
        <taxon>Fungi</taxon>
        <taxon>Fungi incertae sedis</taxon>
        <taxon>Mucoromycota</taxon>
        <taxon>Mortierellomycotina</taxon>
        <taxon>Mortierellomycetes</taxon>
        <taxon>Mortierellales</taxon>
        <taxon>Mortierellaceae</taxon>
        <taxon>Entomortierella</taxon>
    </lineage>
</organism>
<comment type="caution">
    <text evidence="2">The sequence shown here is derived from an EMBL/GenBank/DDBJ whole genome shotgun (WGS) entry which is preliminary data.</text>
</comment>
<dbReference type="InterPro" id="IPR032675">
    <property type="entry name" value="LRR_dom_sf"/>
</dbReference>